<dbReference type="Proteomes" id="UP001060215">
    <property type="component" value="Chromosome 14"/>
</dbReference>
<evidence type="ECO:0000313" key="1">
    <source>
        <dbReference type="EMBL" id="KAI7987128.1"/>
    </source>
</evidence>
<comment type="caution">
    <text evidence="1">The sequence shown here is derived from an EMBL/GenBank/DDBJ whole genome shotgun (WGS) entry which is preliminary data.</text>
</comment>
<organism evidence="1 2">
    <name type="scientific">Camellia lanceoleosa</name>
    <dbReference type="NCBI Taxonomy" id="1840588"/>
    <lineage>
        <taxon>Eukaryota</taxon>
        <taxon>Viridiplantae</taxon>
        <taxon>Streptophyta</taxon>
        <taxon>Embryophyta</taxon>
        <taxon>Tracheophyta</taxon>
        <taxon>Spermatophyta</taxon>
        <taxon>Magnoliopsida</taxon>
        <taxon>eudicotyledons</taxon>
        <taxon>Gunneridae</taxon>
        <taxon>Pentapetalae</taxon>
        <taxon>asterids</taxon>
        <taxon>Ericales</taxon>
        <taxon>Theaceae</taxon>
        <taxon>Camellia</taxon>
    </lineage>
</organism>
<reference evidence="1 2" key="1">
    <citation type="journal article" date="2022" name="Plant J.">
        <title>Chromosome-level genome of Camellia lanceoleosa provides a valuable resource for understanding genome evolution and self-incompatibility.</title>
        <authorList>
            <person name="Gong W."/>
            <person name="Xiao S."/>
            <person name="Wang L."/>
            <person name="Liao Z."/>
            <person name="Chang Y."/>
            <person name="Mo W."/>
            <person name="Hu G."/>
            <person name="Li W."/>
            <person name="Zhao G."/>
            <person name="Zhu H."/>
            <person name="Hu X."/>
            <person name="Ji K."/>
            <person name="Xiang X."/>
            <person name="Song Q."/>
            <person name="Yuan D."/>
            <person name="Jin S."/>
            <person name="Zhang L."/>
        </authorList>
    </citation>
    <scope>NUCLEOTIDE SEQUENCE [LARGE SCALE GENOMIC DNA]</scope>
    <source>
        <strain evidence="1">SQ_2022a</strain>
    </source>
</reference>
<accession>A0ACC0FFZ6</accession>
<evidence type="ECO:0000313" key="2">
    <source>
        <dbReference type="Proteomes" id="UP001060215"/>
    </source>
</evidence>
<dbReference type="EMBL" id="CM045771">
    <property type="protein sequence ID" value="KAI7987128.1"/>
    <property type="molecule type" value="Genomic_DNA"/>
</dbReference>
<protein>
    <submittedName>
        <fullName evidence="1">Topless-related protein 1</fullName>
    </submittedName>
</protein>
<proteinExistence type="predicted"/>
<gene>
    <name evidence="1" type="ORF">LOK49_LG13G02653</name>
</gene>
<name>A0ACC0FFZ6_9ERIC</name>
<sequence length="1500" mass="168771">MNSDQETGDIMSGIDREKLSLVLQSLTEMNFRKTHRVLESESGVFIDIKYVEELVANKKWDEVTRYVSGFTKWDDNHHSTTINFIFWSWKYFEALDKCNLHKATDILTNKLKVFSESNEELMKEMTLILKCHLRLANREIQRKNLKGTLFKKCLKELPIIHFPTLAYSKLKHLFLQGNPNNSEAGLASQSANLAPEGQIEVCDPKSLILYLLVVFVQRFEWTASTFCFSRLTIVKPVPDPLSRQLKNLRTINQDPPCLSRIRRETVTKLDFFLQPKSVIRCGVFTTKICKPILLAYQSKDVRKNVNPRLDEVRRSKRMRLNALTQPNQIRSITVSEPPETNMIIRLIYTNSGMGLLVLASNGIKILWKLLKDDTNPDNKATTTMYTLQLWEPGAGKQMKNDFPGINCFALTNNDSFLMLASGGSMTLFDTTGSETTKVFMCPACKATCLLFPPSRQQYPQERRQIALGFSDGRVIVIELPESLAQQQVVPPIVEERKHSFNIFLLFFSVLQKQERAILMSSYQETGDIMSGMIREKLLAVFKYLTEKNFQKARHEFECESGLFFDINYFEELVVNGDWDEADRYLSCFTKWDDNRHSMKMFFEIKKQKYFEALDKCNFHEAADILTNELKVFSESDQELTKEMTDLLKIKGHANMEIQRKNLMGMLFNKLLINHPIISEKLQFPTLADSTPNYSDASLALQSAHLVPVGQIEVGQGEPLQTIARPVPDPLSLPQNNLPTINQQGGAPLASINNFCDISNTHLSGISNTRILPAPGEYGSSHRLFDANAGITTSVGTINQDTPTLSRIRPETVTKDMRNNVNPRLDEVPPNKRMRLNVLSRPNQIRSLIVSEPPETDKITRLIYTNSGMALLALSSNGIQMFRKLPKSDTNPDSKAKTVHPLPSLWKPRAGKQMVNDFPSIDCFALSSDENFLMLASGGSMALFDTTGCETKGFSCPATATCLLFHPEDNNVIIVGMDDSTIQIFNVHLSKRRLPLDLSKMIVHATFSCNSQLVYIAIKNGTVAISHAYPIVIAAHPQKCNQIALGFSDGRVIVIELPESTAQQQVAPSPVKSESTRSKTHTAQQMMMLPAPGEAGSSRPSFDANVKITSGGLALQSSHLVPAGCQIEPRQTIARPVPDPLSLQQRNLPTINQQGGSSFTRINKRGRFEVLRYPNQVRSLTVSEPLKTNTIMRLIYTNSGTGLLALDSNDTNLLWKWRKDDVDIKATTMYPPQLWEPEARKKMKNDLPDIEPKDPINCFALSNNDNFLMSATGGAVTLFNTKDSKKLADFMRPPPAATCLLFHPVDNNVIIAGMEDATIQIYYIRLDEVKFKIVGHSRRITGLAFSTKLNVLVSSAADAEIVVWKYIDDEKWIQKKKINVLQFERGGRRAPKSRLLDTQVQFHQDQNHFLAVNERRVAIFNTTEPESKNSDKCPLAIAAHPQERSQFALGYTDGSVIVIEIPESIAQQKIVLPPVENESTRSKTPTAQQIVGSVSDKRPSA</sequence>
<keyword evidence="2" id="KW-1185">Reference proteome</keyword>